<dbReference type="PANTHER" id="PTHR45940">
    <property type="entry name" value="WUSCHEL-RELATED HOMEOBOX 1-RELATED"/>
    <property type="match status" value="1"/>
</dbReference>
<dbReference type="InterPro" id="IPR009057">
    <property type="entry name" value="Homeodomain-like_sf"/>
</dbReference>
<evidence type="ECO:0000259" key="11">
    <source>
        <dbReference type="PROSITE" id="PS50071"/>
    </source>
</evidence>
<evidence type="ECO:0000256" key="8">
    <source>
        <dbReference type="ARBA" id="ARBA00024040"/>
    </source>
</evidence>
<reference evidence="12" key="1">
    <citation type="submission" date="2023-05" db="EMBL/GenBank/DDBJ databases">
        <title>Nepenthes gracilis genome sequencing.</title>
        <authorList>
            <person name="Fukushima K."/>
        </authorList>
    </citation>
    <scope>NUCLEOTIDE SEQUENCE</scope>
    <source>
        <strain evidence="12">SING2019-196</strain>
    </source>
</reference>
<keyword evidence="13" id="KW-1185">Reference proteome</keyword>
<feature type="DNA-binding region" description="Homeobox" evidence="9">
    <location>
        <begin position="15"/>
        <end position="69"/>
    </location>
</feature>
<evidence type="ECO:0000256" key="2">
    <source>
        <dbReference type="ARBA" id="ARBA00022473"/>
    </source>
</evidence>
<dbReference type="SMART" id="SM00389">
    <property type="entry name" value="HOX"/>
    <property type="match status" value="1"/>
</dbReference>
<dbReference type="PANTHER" id="PTHR45940:SF42">
    <property type="entry name" value="WUSCHEL-RELATED HOMEOBOX 3"/>
    <property type="match status" value="1"/>
</dbReference>
<keyword evidence="7 9" id="KW-0539">Nucleus</keyword>
<evidence type="ECO:0000256" key="4">
    <source>
        <dbReference type="ARBA" id="ARBA00023125"/>
    </source>
</evidence>
<evidence type="ECO:0000256" key="6">
    <source>
        <dbReference type="ARBA" id="ARBA00023163"/>
    </source>
</evidence>
<evidence type="ECO:0000313" key="12">
    <source>
        <dbReference type="EMBL" id="GMH11214.1"/>
    </source>
</evidence>
<dbReference type="Gene3D" id="1.10.10.60">
    <property type="entry name" value="Homeodomain-like"/>
    <property type="match status" value="1"/>
</dbReference>
<keyword evidence="6" id="KW-0804">Transcription</keyword>
<gene>
    <name evidence="12" type="ORF">Nepgr_013055</name>
</gene>
<name>A0AAD3SIC4_NEPGR</name>
<evidence type="ECO:0000256" key="7">
    <source>
        <dbReference type="ARBA" id="ARBA00023242"/>
    </source>
</evidence>
<proteinExistence type="inferred from homology"/>
<dbReference type="GO" id="GO:0003677">
    <property type="term" value="F:DNA binding"/>
    <property type="evidence" value="ECO:0007669"/>
    <property type="project" value="UniProtKB-UniRule"/>
</dbReference>
<dbReference type="InterPro" id="IPR001356">
    <property type="entry name" value="HD"/>
</dbReference>
<dbReference type="InterPro" id="IPR044555">
    <property type="entry name" value="WUSCHEL-like"/>
</dbReference>
<keyword evidence="3" id="KW-0805">Transcription regulation</keyword>
<evidence type="ECO:0000313" key="13">
    <source>
        <dbReference type="Proteomes" id="UP001279734"/>
    </source>
</evidence>
<comment type="subcellular location">
    <subcellularLocation>
        <location evidence="1 9 10">Nucleus</location>
    </subcellularLocation>
</comment>
<dbReference type="PROSITE" id="PS50071">
    <property type="entry name" value="HOMEOBOX_2"/>
    <property type="match status" value="1"/>
</dbReference>
<evidence type="ECO:0000256" key="9">
    <source>
        <dbReference type="PROSITE-ProRule" id="PRU00108"/>
    </source>
</evidence>
<dbReference type="FunFam" id="1.10.10.60:FF:000146">
    <property type="entry name" value="WUSCHEL-related homeobox 4"/>
    <property type="match status" value="1"/>
</dbReference>
<comment type="caution">
    <text evidence="12">The sequence shown here is derived from an EMBL/GenBank/DDBJ whole genome shotgun (WGS) entry which is preliminary data.</text>
</comment>
<evidence type="ECO:0000256" key="5">
    <source>
        <dbReference type="ARBA" id="ARBA00023155"/>
    </source>
</evidence>
<sequence length="231" mass="27120">MPVTAASTRWCPTPEQLMVLEEMYRGGMKTPNATQIQQITAHLSHYGKIEGKNVFYWFQNHKARDRQRFRRRLTKQHMVQHHHLQQCQQHQQLLLYRSVEPFRQPLTTTIRNLQHHLFPHFFQPCYTPAASHNHPLHYIHKSSATFLDQAQVQGRCSPQMINYTWKVEIPEEKETEKPVSRSYGDDWMIITDSEPTSTCCSTRPLETLELFPVTATSLKDRAYCSDPNQTS</sequence>
<dbReference type="AlphaFoldDB" id="A0AAD3SIC4"/>
<comment type="similarity">
    <text evidence="8">Belongs to the WUS homeobox family.</text>
</comment>
<keyword evidence="4 9" id="KW-0238">DNA-binding</keyword>
<evidence type="ECO:0000256" key="1">
    <source>
        <dbReference type="ARBA" id="ARBA00004123"/>
    </source>
</evidence>
<dbReference type="CDD" id="cd00086">
    <property type="entry name" value="homeodomain"/>
    <property type="match status" value="1"/>
</dbReference>
<dbReference type="GO" id="GO:0003700">
    <property type="term" value="F:DNA-binding transcription factor activity"/>
    <property type="evidence" value="ECO:0007669"/>
    <property type="project" value="InterPro"/>
</dbReference>
<dbReference type="GO" id="GO:0005634">
    <property type="term" value="C:nucleus"/>
    <property type="evidence" value="ECO:0007669"/>
    <property type="project" value="UniProtKB-SubCell"/>
</dbReference>
<dbReference type="EMBL" id="BSYO01000010">
    <property type="protein sequence ID" value="GMH11214.1"/>
    <property type="molecule type" value="Genomic_DNA"/>
</dbReference>
<accession>A0AAD3SIC4</accession>
<protein>
    <recommendedName>
        <fullName evidence="11">Homeobox domain-containing protein</fullName>
    </recommendedName>
</protein>
<dbReference type="Pfam" id="PF00046">
    <property type="entry name" value="Homeodomain"/>
    <property type="match status" value="1"/>
</dbReference>
<dbReference type="Proteomes" id="UP001279734">
    <property type="component" value="Unassembled WGS sequence"/>
</dbReference>
<evidence type="ECO:0000256" key="10">
    <source>
        <dbReference type="RuleBase" id="RU000682"/>
    </source>
</evidence>
<dbReference type="SUPFAM" id="SSF46689">
    <property type="entry name" value="Homeodomain-like"/>
    <property type="match status" value="1"/>
</dbReference>
<keyword evidence="2" id="KW-0217">Developmental protein</keyword>
<keyword evidence="5 9" id="KW-0371">Homeobox</keyword>
<organism evidence="12 13">
    <name type="scientific">Nepenthes gracilis</name>
    <name type="common">Slender pitcher plant</name>
    <dbReference type="NCBI Taxonomy" id="150966"/>
    <lineage>
        <taxon>Eukaryota</taxon>
        <taxon>Viridiplantae</taxon>
        <taxon>Streptophyta</taxon>
        <taxon>Embryophyta</taxon>
        <taxon>Tracheophyta</taxon>
        <taxon>Spermatophyta</taxon>
        <taxon>Magnoliopsida</taxon>
        <taxon>eudicotyledons</taxon>
        <taxon>Gunneridae</taxon>
        <taxon>Pentapetalae</taxon>
        <taxon>Caryophyllales</taxon>
        <taxon>Nepenthaceae</taxon>
        <taxon>Nepenthes</taxon>
    </lineage>
</organism>
<feature type="domain" description="Homeobox" evidence="11">
    <location>
        <begin position="13"/>
        <end position="68"/>
    </location>
</feature>
<dbReference type="GO" id="GO:0099402">
    <property type="term" value="P:plant organ development"/>
    <property type="evidence" value="ECO:0007669"/>
    <property type="project" value="InterPro"/>
</dbReference>
<evidence type="ECO:0000256" key="3">
    <source>
        <dbReference type="ARBA" id="ARBA00023015"/>
    </source>
</evidence>